<dbReference type="AlphaFoldDB" id="A0A7C4KH15"/>
<dbReference type="EMBL" id="DSYK01000271">
    <property type="protein sequence ID" value="HGS21258.1"/>
    <property type="molecule type" value="Genomic_DNA"/>
</dbReference>
<keyword evidence="1" id="KW-0472">Membrane</keyword>
<protein>
    <submittedName>
        <fullName evidence="2">Uncharacterized protein</fullName>
    </submittedName>
</protein>
<reference evidence="2" key="1">
    <citation type="journal article" date="2020" name="mSystems">
        <title>Genome- and Community-Level Interaction Insights into Carbon Utilization and Element Cycling Functions of Hydrothermarchaeota in Hydrothermal Sediment.</title>
        <authorList>
            <person name="Zhou Z."/>
            <person name="Liu Y."/>
            <person name="Xu W."/>
            <person name="Pan J."/>
            <person name="Luo Z.H."/>
            <person name="Li M."/>
        </authorList>
    </citation>
    <scope>NUCLEOTIDE SEQUENCE [LARGE SCALE GENOMIC DNA]</scope>
    <source>
        <strain evidence="2">SpSt-573</strain>
    </source>
</reference>
<feature type="transmembrane region" description="Helical" evidence="1">
    <location>
        <begin position="18"/>
        <end position="36"/>
    </location>
</feature>
<name>A0A7C4KH15_9CHLR</name>
<sequence length="74" mass="8212">MDKNATADAKSMIERTPLAAAWGVMLLVSLLPNIVFHEVAHLSPSWLFWAWFIHLLQDVLIFFFMAVGAVTPGG</sequence>
<feature type="transmembrane region" description="Helical" evidence="1">
    <location>
        <begin position="48"/>
        <end position="70"/>
    </location>
</feature>
<organism evidence="2">
    <name type="scientific">Anaerolinea thermolimosa</name>
    <dbReference type="NCBI Taxonomy" id="229919"/>
    <lineage>
        <taxon>Bacteria</taxon>
        <taxon>Bacillati</taxon>
        <taxon>Chloroflexota</taxon>
        <taxon>Anaerolineae</taxon>
        <taxon>Anaerolineales</taxon>
        <taxon>Anaerolineaceae</taxon>
        <taxon>Anaerolinea</taxon>
    </lineage>
</organism>
<comment type="caution">
    <text evidence="2">The sequence shown here is derived from an EMBL/GenBank/DDBJ whole genome shotgun (WGS) entry which is preliminary data.</text>
</comment>
<accession>A0A7C4KH15</accession>
<evidence type="ECO:0000256" key="1">
    <source>
        <dbReference type="SAM" id="Phobius"/>
    </source>
</evidence>
<keyword evidence="1" id="KW-0812">Transmembrane</keyword>
<proteinExistence type="predicted"/>
<gene>
    <name evidence="2" type="ORF">ENT37_05245</name>
</gene>
<keyword evidence="1" id="KW-1133">Transmembrane helix</keyword>
<evidence type="ECO:0000313" key="2">
    <source>
        <dbReference type="EMBL" id="HGS21258.1"/>
    </source>
</evidence>